<feature type="region of interest" description="Disordered" evidence="1">
    <location>
        <begin position="38"/>
        <end position="61"/>
    </location>
</feature>
<dbReference type="AlphaFoldDB" id="A0A8T0HL37"/>
<accession>A0A8T0HL37</accession>
<keyword evidence="3" id="KW-1185">Reference proteome</keyword>
<organism evidence="2 3">
    <name type="scientific">Ceratodon purpureus</name>
    <name type="common">Fire moss</name>
    <name type="synonym">Dicranum purpureum</name>
    <dbReference type="NCBI Taxonomy" id="3225"/>
    <lineage>
        <taxon>Eukaryota</taxon>
        <taxon>Viridiplantae</taxon>
        <taxon>Streptophyta</taxon>
        <taxon>Embryophyta</taxon>
        <taxon>Bryophyta</taxon>
        <taxon>Bryophytina</taxon>
        <taxon>Bryopsida</taxon>
        <taxon>Dicranidae</taxon>
        <taxon>Pseudoditrichales</taxon>
        <taxon>Ditrichaceae</taxon>
        <taxon>Ceratodon</taxon>
    </lineage>
</organism>
<evidence type="ECO:0000313" key="3">
    <source>
        <dbReference type="Proteomes" id="UP000822688"/>
    </source>
</evidence>
<reference evidence="2" key="1">
    <citation type="submission" date="2020-06" db="EMBL/GenBank/DDBJ databases">
        <title>WGS assembly of Ceratodon purpureus strain R40.</title>
        <authorList>
            <person name="Carey S.B."/>
            <person name="Jenkins J."/>
            <person name="Shu S."/>
            <person name="Lovell J.T."/>
            <person name="Sreedasyam A."/>
            <person name="Maumus F."/>
            <person name="Tiley G.P."/>
            <person name="Fernandez-Pozo N."/>
            <person name="Barry K."/>
            <person name="Chen C."/>
            <person name="Wang M."/>
            <person name="Lipzen A."/>
            <person name="Daum C."/>
            <person name="Saski C.A."/>
            <person name="Payton A.C."/>
            <person name="Mcbreen J.C."/>
            <person name="Conrad R.E."/>
            <person name="Kollar L.M."/>
            <person name="Olsson S."/>
            <person name="Huttunen S."/>
            <person name="Landis J.B."/>
            <person name="Wickett N.J."/>
            <person name="Johnson M.G."/>
            <person name="Rensing S.A."/>
            <person name="Grimwood J."/>
            <person name="Schmutz J."/>
            <person name="Mcdaniel S.F."/>
        </authorList>
    </citation>
    <scope>NUCLEOTIDE SEQUENCE</scope>
    <source>
        <strain evidence="2">R40</strain>
    </source>
</reference>
<dbReference type="EMBL" id="CM026426">
    <property type="protein sequence ID" value="KAG0571463.1"/>
    <property type="molecule type" value="Genomic_DNA"/>
</dbReference>
<evidence type="ECO:0000256" key="1">
    <source>
        <dbReference type="SAM" id="MobiDB-lite"/>
    </source>
</evidence>
<proteinExistence type="predicted"/>
<gene>
    <name evidence="2" type="ORF">KC19_VG013400</name>
</gene>
<protein>
    <submittedName>
        <fullName evidence="2">Uncharacterized protein</fullName>
    </submittedName>
</protein>
<sequence>MEGWSPQTLLRTGFCRLDDDSNIVDVWNFREMHDHLNSIDSGDEREENSSPDNGTRELASSAPLCSGVFDDGVDLYHMSTPVSYSSVRGTDGVGRFPLTHELNSADCCPENPDEDGTFFDMPPLEGPEVWRHELEGMPDLEAATDISLHQRYPASLLDIRLSKPASRWTCGTEIYPAWSFYVQFLATVIVMRAIPFSLSLSVEDTAEMMDVLMHVIISSLPRFEHHPTKILDFMAIPYERIDCCAGSSDYVQFLGEHVKDLRNYPICGAHRFEEGVRSSDPRREFTWYPLIPRLQQLYNTPLLDTFMTR</sequence>
<name>A0A8T0HL37_CERPU</name>
<evidence type="ECO:0000313" key="2">
    <source>
        <dbReference type="EMBL" id="KAG0571463.1"/>
    </source>
</evidence>
<comment type="caution">
    <text evidence="2">The sequence shown here is derived from an EMBL/GenBank/DDBJ whole genome shotgun (WGS) entry which is preliminary data.</text>
</comment>
<dbReference type="Proteomes" id="UP000822688">
    <property type="component" value="Chromosome V"/>
</dbReference>